<dbReference type="Pfam" id="PF22763">
    <property type="entry name" value="NrS1-1_pol-like_HBD"/>
    <property type="match status" value="1"/>
</dbReference>
<dbReference type="InterPro" id="IPR027417">
    <property type="entry name" value="P-loop_NTPase"/>
</dbReference>
<organism evidence="2 3">
    <name type="scientific">Candidatus Nomurabacteria bacterium GW2011_GWB1_40_7</name>
    <dbReference type="NCBI Taxonomy" id="1618744"/>
    <lineage>
        <taxon>Bacteria</taxon>
        <taxon>Candidatus Nomuraibacteriota</taxon>
    </lineage>
</organism>
<evidence type="ECO:0000313" key="2">
    <source>
        <dbReference type="EMBL" id="KKR69855.1"/>
    </source>
</evidence>
<dbReference type="EMBL" id="LBZL01000020">
    <property type="protein sequence ID" value="KKR69855.1"/>
    <property type="molecule type" value="Genomic_DNA"/>
</dbReference>
<dbReference type="InterPro" id="IPR054468">
    <property type="entry name" value="NrSPol-like_HBD"/>
</dbReference>
<sequence>MQLYHNTVPVPDTINIYEWIDIRIVGSFPMHQQIRELSAPDEKCWVNWRFVTRDGKLTKVPYMPNGQHAKSTDSSTWSTFDEALAAQDRFDGIGIFFTGKLLGIDIDHCLVNGAVSREIATIVEKARTYTEVSPSGAGLHLYLKLTEPMALEGNRSPREQGGDYECYTAGRYFTVTGQPWTMSYPLRTVAPEEALAILRLIGYPWGAETLTSTQTNPAETVLLNDEVLLEKMFSSKNGAKIEALYNGDISAFGGDESAADASLCSHLAFWTGKDASRITSLWLASPLGARSKTQDRKDYQERTVNFTLANCAETFGASSSHLVDIGQDNQIQDSQTYSLPFNVISGPELLAMSMPPVEWQIESLFAKGTLNMISAHPNQYKSWLVMRMALSVAHGSLLFNEFETTRCNVLYVNEEDNCAENKRRYRKLLQDGEQADRVFFVIESGRKIDVKWATDILQVAEARNIGFVILDSLSALHLENENESHSMQFIMDNLRILIRKGLTVLFTHHHRKGKDEENGEQSDGGMNMVRGSTAITAAVHSHITCHEKKTGGGYLVISQHKLKAAAKLKPFMLRIVEPSMEGLISFDYVGHYNDDMGAADAMGAKLMLHFREYKNEYFTRKRLAELKFATSAEDKTLRLTLKNLVDKHQLESKEYTELSDADKKLVLGKSPRSNTIVYRFAADGPIDIDVSDIF</sequence>
<dbReference type="SUPFAM" id="SSF52540">
    <property type="entry name" value="P-loop containing nucleoside triphosphate hydrolases"/>
    <property type="match status" value="1"/>
</dbReference>
<name>A0A0G0VCR1_9BACT</name>
<dbReference type="AlphaFoldDB" id="A0A0G0VCR1"/>
<accession>A0A0G0VCR1</accession>
<gene>
    <name evidence="2" type="ORF">UU13_C0020G0006</name>
</gene>
<reference evidence="2 3" key="1">
    <citation type="journal article" date="2015" name="Nature">
        <title>rRNA introns, odd ribosomes, and small enigmatic genomes across a large radiation of phyla.</title>
        <authorList>
            <person name="Brown C.T."/>
            <person name="Hug L.A."/>
            <person name="Thomas B.C."/>
            <person name="Sharon I."/>
            <person name="Castelle C.J."/>
            <person name="Singh A."/>
            <person name="Wilkins M.J."/>
            <person name="Williams K.H."/>
            <person name="Banfield J.F."/>
        </authorList>
    </citation>
    <scope>NUCLEOTIDE SEQUENCE [LARGE SCALE GENOMIC DNA]</scope>
</reference>
<evidence type="ECO:0000313" key="3">
    <source>
        <dbReference type="Proteomes" id="UP000034452"/>
    </source>
</evidence>
<proteinExistence type="predicted"/>
<feature type="domain" description="NrS-1 polymerase-like HBD" evidence="1">
    <location>
        <begin position="257"/>
        <end position="315"/>
    </location>
</feature>
<dbReference type="Pfam" id="PF13481">
    <property type="entry name" value="AAA_25"/>
    <property type="match status" value="1"/>
</dbReference>
<dbReference type="Proteomes" id="UP000034452">
    <property type="component" value="Unassembled WGS sequence"/>
</dbReference>
<protein>
    <submittedName>
        <fullName evidence="2">Phage-related protein</fullName>
    </submittedName>
</protein>
<comment type="caution">
    <text evidence="2">The sequence shown here is derived from an EMBL/GenBank/DDBJ whole genome shotgun (WGS) entry which is preliminary data.</text>
</comment>
<dbReference type="Gene3D" id="3.40.50.300">
    <property type="entry name" value="P-loop containing nucleotide triphosphate hydrolases"/>
    <property type="match status" value="1"/>
</dbReference>
<evidence type="ECO:0000259" key="1">
    <source>
        <dbReference type="Pfam" id="PF22763"/>
    </source>
</evidence>